<evidence type="ECO:0008006" key="4">
    <source>
        <dbReference type="Google" id="ProtNLM"/>
    </source>
</evidence>
<comment type="caution">
    <text evidence="2">The sequence shown here is derived from an EMBL/GenBank/DDBJ whole genome shotgun (WGS) entry which is preliminary data.</text>
</comment>
<gene>
    <name evidence="2" type="ORF">B0T25DRAFT_632506</name>
</gene>
<dbReference type="EMBL" id="JAUIQD010000005">
    <property type="protein sequence ID" value="KAK3348832.1"/>
    <property type="molecule type" value="Genomic_DNA"/>
</dbReference>
<evidence type="ECO:0000313" key="2">
    <source>
        <dbReference type="EMBL" id="KAK3348832.1"/>
    </source>
</evidence>
<dbReference type="AlphaFoldDB" id="A0AAJ0MBQ3"/>
<reference evidence="2" key="1">
    <citation type="journal article" date="2023" name="Mol. Phylogenet. Evol.">
        <title>Genome-scale phylogeny and comparative genomics of the fungal order Sordariales.</title>
        <authorList>
            <person name="Hensen N."/>
            <person name="Bonometti L."/>
            <person name="Westerberg I."/>
            <person name="Brannstrom I.O."/>
            <person name="Guillou S."/>
            <person name="Cros-Aarteil S."/>
            <person name="Calhoun S."/>
            <person name="Haridas S."/>
            <person name="Kuo A."/>
            <person name="Mondo S."/>
            <person name="Pangilinan J."/>
            <person name="Riley R."/>
            <person name="LaButti K."/>
            <person name="Andreopoulos B."/>
            <person name="Lipzen A."/>
            <person name="Chen C."/>
            <person name="Yan M."/>
            <person name="Daum C."/>
            <person name="Ng V."/>
            <person name="Clum A."/>
            <person name="Steindorff A."/>
            <person name="Ohm R.A."/>
            <person name="Martin F."/>
            <person name="Silar P."/>
            <person name="Natvig D.O."/>
            <person name="Lalanne C."/>
            <person name="Gautier V."/>
            <person name="Ament-Velasquez S.L."/>
            <person name="Kruys A."/>
            <person name="Hutchinson M.I."/>
            <person name="Powell A.J."/>
            <person name="Barry K."/>
            <person name="Miller A.N."/>
            <person name="Grigoriev I.V."/>
            <person name="Debuchy R."/>
            <person name="Gladieux P."/>
            <person name="Hiltunen Thoren M."/>
            <person name="Johannesson H."/>
        </authorList>
    </citation>
    <scope>NUCLEOTIDE SEQUENCE</scope>
    <source>
        <strain evidence="2">CBS 955.72</strain>
    </source>
</reference>
<reference evidence="2" key="2">
    <citation type="submission" date="2023-06" db="EMBL/GenBank/DDBJ databases">
        <authorList>
            <consortium name="Lawrence Berkeley National Laboratory"/>
            <person name="Haridas S."/>
            <person name="Hensen N."/>
            <person name="Bonometti L."/>
            <person name="Westerberg I."/>
            <person name="Brannstrom I.O."/>
            <person name="Guillou S."/>
            <person name="Cros-Aarteil S."/>
            <person name="Calhoun S."/>
            <person name="Kuo A."/>
            <person name="Mondo S."/>
            <person name="Pangilinan J."/>
            <person name="Riley R."/>
            <person name="Labutti K."/>
            <person name="Andreopoulos B."/>
            <person name="Lipzen A."/>
            <person name="Chen C."/>
            <person name="Yanf M."/>
            <person name="Daum C."/>
            <person name="Ng V."/>
            <person name="Clum A."/>
            <person name="Steindorff A."/>
            <person name="Ohm R."/>
            <person name="Martin F."/>
            <person name="Silar P."/>
            <person name="Natvig D."/>
            <person name="Lalanne C."/>
            <person name="Gautier V."/>
            <person name="Ament-Velasquez S.L."/>
            <person name="Kruys A."/>
            <person name="Hutchinson M.I."/>
            <person name="Powell A.J."/>
            <person name="Barry K."/>
            <person name="Miller A.N."/>
            <person name="Grigoriev I.V."/>
            <person name="Debuchy R."/>
            <person name="Gladieux P."/>
            <person name="Thoren M.H."/>
            <person name="Johannesson H."/>
        </authorList>
    </citation>
    <scope>NUCLEOTIDE SEQUENCE</scope>
    <source>
        <strain evidence="2">CBS 955.72</strain>
    </source>
</reference>
<sequence length="653" mass="72428">MSSSSLVSFGVVLSGKANPSDFARHKRARYRHTEHSSSDSSDAGTFLVSNVKFRVGAPPLQPLPIESGGSTACTKVQSALGLSLNDQAEIIAKAEGVEPLSVVLVSRYIEGSTPNEGRITILIVANWNESSPPIWERIVKKTKKFADTAIRNGYLEDVEIGVEMVAEELTLAKHITPIPASDLTDAFCEDWQHITEGALDILDSYPATKSRITSIALFKLGFSTTYEDNPSTVYISVNYESEENHWPPVVGEIQQLLNRYPYKLQVHMEHNTSSELCPSLFPLVNRPMTDAKRQMWPAKKYKNLVGLGEDIGPECYIKVNSSGDDCSPGFGTLGCWVEIKTIKEPGWTKYALTNYHVVRPAFKGFQLGTNDKDEASILKPVKDSDLWKADINGMGPIFGSEAAEIEHPARIRHCFTVQLLTEDIENHPDHPDTAGFIELLDEAKSFFDNNEQHLGSIFCASGYTRRTANDGRLDWALIRPTGTGVARIGKNSLPTREDWANRGYITRRPWDRGTLEQPPAHGLRSIPNEGLIFKVGAATGATGGMFSTIKPRVHFKEDAHVEPWMKSRHRPYLSNEFMYIGQPEVGWRWLAKHGDSGSVVFDTQGRAVGLLFRGHTAQQATSSYAYITPIEDVFADIKAFSKGEITDIRIAED</sequence>
<protein>
    <recommendedName>
        <fullName evidence="4">Serine protease</fullName>
    </recommendedName>
</protein>
<name>A0AAJ0MBQ3_9PEZI</name>
<evidence type="ECO:0000256" key="1">
    <source>
        <dbReference type="SAM" id="MobiDB-lite"/>
    </source>
</evidence>
<keyword evidence="3" id="KW-1185">Reference proteome</keyword>
<evidence type="ECO:0000313" key="3">
    <source>
        <dbReference type="Proteomes" id="UP001275084"/>
    </source>
</evidence>
<accession>A0AAJ0MBQ3</accession>
<feature type="region of interest" description="Disordered" evidence="1">
    <location>
        <begin position="24"/>
        <end position="43"/>
    </location>
</feature>
<proteinExistence type="predicted"/>
<dbReference type="InterPro" id="IPR009003">
    <property type="entry name" value="Peptidase_S1_PA"/>
</dbReference>
<dbReference type="Proteomes" id="UP001275084">
    <property type="component" value="Unassembled WGS sequence"/>
</dbReference>
<dbReference type="SUPFAM" id="SSF50494">
    <property type="entry name" value="Trypsin-like serine proteases"/>
    <property type="match status" value="1"/>
</dbReference>
<organism evidence="2 3">
    <name type="scientific">Lasiosphaeria hispida</name>
    <dbReference type="NCBI Taxonomy" id="260671"/>
    <lineage>
        <taxon>Eukaryota</taxon>
        <taxon>Fungi</taxon>
        <taxon>Dikarya</taxon>
        <taxon>Ascomycota</taxon>
        <taxon>Pezizomycotina</taxon>
        <taxon>Sordariomycetes</taxon>
        <taxon>Sordariomycetidae</taxon>
        <taxon>Sordariales</taxon>
        <taxon>Lasiosphaeriaceae</taxon>
        <taxon>Lasiosphaeria</taxon>
    </lineage>
</organism>